<dbReference type="CDD" id="cd09272">
    <property type="entry name" value="RNase_HI_RT_Ty1"/>
    <property type="match status" value="1"/>
</dbReference>
<gene>
    <name evidence="1" type="ORF">Sradi_6469400</name>
</gene>
<reference evidence="1" key="2">
    <citation type="journal article" date="2024" name="Plant">
        <title>Genomic evolution and insights into agronomic trait innovations of Sesamum species.</title>
        <authorList>
            <person name="Miao H."/>
            <person name="Wang L."/>
            <person name="Qu L."/>
            <person name="Liu H."/>
            <person name="Sun Y."/>
            <person name="Le M."/>
            <person name="Wang Q."/>
            <person name="Wei S."/>
            <person name="Zheng Y."/>
            <person name="Lin W."/>
            <person name="Duan Y."/>
            <person name="Cao H."/>
            <person name="Xiong S."/>
            <person name="Wang X."/>
            <person name="Wei L."/>
            <person name="Li C."/>
            <person name="Ma Q."/>
            <person name="Ju M."/>
            <person name="Zhao R."/>
            <person name="Li G."/>
            <person name="Mu C."/>
            <person name="Tian Q."/>
            <person name="Mei H."/>
            <person name="Zhang T."/>
            <person name="Gao T."/>
            <person name="Zhang H."/>
        </authorList>
    </citation>
    <scope>NUCLEOTIDE SEQUENCE</scope>
    <source>
        <strain evidence="1">G02</strain>
    </source>
</reference>
<comment type="caution">
    <text evidence="1">The sequence shown here is derived from an EMBL/GenBank/DDBJ whole genome shotgun (WGS) entry which is preliminary data.</text>
</comment>
<evidence type="ECO:0000313" key="1">
    <source>
        <dbReference type="EMBL" id="KAL0301926.1"/>
    </source>
</evidence>
<sequence length="110" mass="12856">MDSTTEVEYIAASKATKEAVWMKIYNQELSVVPSIVEPVFIFYDNNEAIAQAKEPKSHHRSKHILRCYHLISDKVSRRDVRMELFNSAENTTYPLTKAMSQTAHIWIRWI</sequence>
<accession>A0AAW2K5P7</accession>
<name>A0AAW2K5P7_SESRA</name>
<protein>
    <submittedName>
        <fullName evidence="1">Uncharacterized protein</fullName>
    </submittedName>
</protein>
<proteinExistence type="predicted"/>
<organism evidence="1">
    <name type="scientific">Sesamum radiatum</name>
    <name type="common">Black benniseed</name>
    <dbReference type="NCBI Taxonomy" id="300843"/>
    <lineage>
        <taxon>Eukaryota</taxon>
        <taxon>Viridiplantae</taxon>
        <taxon>Streptophyta</taxon>
        <taxon>Embryophyta</taxon>
        <taxon>Tracheophyta</taxon>
        <taxon>Spermatophyta</taxon>
        <taxon>Magnoliopsida</taxon>
        <taxon>eudicotyledons</taxon>
        <taxon>Gunneridae</taxon>
        <taxon>Pentapetalae</taxon>
        <taxon>asterids</taxon>
        <taxon>lamiids</taxon>
        <taxon>Lamiales</taxon>
        <taxon>Pedaliaceae</taxon>
        <taxon>Sesamum</taxon>
    </lineage>
</organism>
<reference evidence="1" key="1">
    <citation type="submission" date="2020-06" db="EMBL/GenBank/DDBJ databases">
        <authorList>
            <person name="Li T."/>
            <person name="Hu X."/>
            <person name="Zhang T."/>
            <person name="Song X."/>
            <person name="Zhang H."/>
            <person name="Dai N."/>
            <person name="Sheng W."/>
            <person name="Hou X."/>
            <person name="Wei L."/>
        </authorList>
    </citation>
    <scope>NUCLEOTIDE SEQUENCE</scope>
    <source>
        <strain evidence="1">G02</strain>
        <tissue evidence="1">Leaf</tissue>
    </source>
</reference>
<dbReference type="AlphaFoldDB" id="A0AAW2K5P7"/>
<dbReference type="EMBL" id="JACGWJ010000030">
    <property type="protein sequence ID" value="KAL0301926.1"/>
    <property type="molecule type" value="Genomic_DNA"/>
</dbReference>